<dbReference type="SFLD" id="SFLDS00003">
    <property type="entry name" value="Haloacid_Dehalogenase"/>
    <property type="match status" value="1"/>
</dbReference>
<dbReference type="SFLD" id="SFLDG01129">
    <property type="entry name" value="C1.5:_HAD__Beta-PGM__Phosphata"/>
    <property type="match status" value="1"/>
</dbReference>
<dbReference type="InterPro" id="IPR036412">
    <property type="entry name" value="HAD-like_sf"/>
</dbReference>
<sequence length="215" mass="24150">MKYKAVIFDLDGTLVDSLYDISDAMNMVLERANFPTHSYKDYQNFIGSGIRSLVVKSLPSTHQNESQIEKYFDAMIEVYRDNCTHKTTPYEGIGELLDSLVSHNLKLSVLSNKADEFTKKIVAAIFPNYFNPVLGLTDEALKKPHPFGALEICKNLDLKAEEVLYVGDTDVDMQTAKNANMIAVGVLWGYRSKEELILSGANYILCKPLDLIDIL</sequence>
<dbReference type="OrthoDB" id="9807630at2"/>
<evidence type="ECO:0000256" key="4">
    <source>
        <dbReference type="ARBA" id="ARBA00013078"/>
    </source>
</evidence>
<dbReference type="Gene3D" id="3.40.50.1000">
    <property type="entry name" value="HAD superfamily/HAD-like"/>
    <property type="match status" value="1"/>
</dbReference>
<dbReference type="SFLD" id="SFLDG01135">
    <property type="entry name" value="C1.5.6:_HAD__Beta-PGM__Phospha"/>
    <property type="match status" value="1"/>
</dbReference>
<dbReference type="NCBIfam" id="TIGR01549">
    <property type="entry name" value="HAD-SF-IA-v1"/>
    <property type="match status" value="1"/>
</dbReference>
<name>A0A238VUS1_9FLAO</name>
<dbReference type="Gene3D" id="1.10.150.240">
    <property type="entry name" value="Putative phosphatase, domain 2"/>
    <property type="match status" value="1"/>
</dbReference>
<dbReference type="EMBL" id="FZNT01000002">
    <property type="protein sequence ID" value="SNR37563.1"/>
    <property type="molecule type" value="Genomic_DNA"/>
</dbReference>
<dbReference type="AlphaFoldDB" id="A0A238VUS1"/>
<comment type="pathway">
    <text evidence="2">Organic acid metabolism; glycolate biosynthesis; glycolate from 2-phosphoglycolate: step 1/1.</text>
</comment>
<dbReference type="Pfam" id="PF13419">
    <property type="entry name" value="HAD_2"/>
    <property type="match status" value="1"/>
</dbReference>
<proteinExistence type="inferred from homology"/>
<keyword evidence="6" id="KW-1185">Reference proteome</keyword>
<dbReference type="Proteomes" id="UP000198384">
    <property type="component" value="Unassembled WGS sequence"/>
</dbReference>
<evidence type="ECO:0000313" key="6">
    <source>
        <dbReference type="Proteomes" id="UP000198384"/>
    </source>
</evidence>
<comment type="catalytic activity">
    <reaction evidence="1">
        <text>2-phosphoglycolate + H2O = glycolate + phosphate</text>
        <dbReference type="Rhea" id="RHEA:14369"/>
        <dbReference type="ChEBI" id="CHEBI:15377"/>
        <dbReference type="ChEBI" id="CHEBI:29805"/>
        <dbReference type="ChEBI" id="CHEBI:43474"/>
        <dbReference type="ChEBI" id="CHEBI:58033"/>
        <dbReference type="EC" id="3.1.3.18"/>
    </reaction>
</comment>
<evidence type="ECO:0000313" key="5">
    <source>
        <dbReference type="EMBL" id="SNR37563.1"/>
    </source>
</evidence>
<dbReference type="InterPro" id="IPR050155">
    <property type="entry name" value="HAD-like_hydrolase_sf"/>
</dbReference>
<comment type="similarity">
    <text evidence="3">Belongs to the HAD-like hydrolase superfamily. CbbY/CbbZ/Gph/YieH family.</text>
</comment>
<dbReference type="InterPro" id="IPR041492">
    <property type="entry name" value="HAD_2"/>
</dbReference>
<dbReference type="InterPro" id="IPR023198">
    <property type="entry name" value="PGP-like_dom2"/>
</dbReference>
<dbReference type="PANTHER" id="PTHR43434:SF1">
    <property type="entry name" value="PHOSPHOGLYCOLATE PHOSPHATASE"/>
    <property type="match status" value="1"/>
</dbReference>
<gene>
    <name evidence="5" type="ORF">SAMN06265371_10271</name>
</gene>
<organism evidence="5 6">
    <name type="scientific">Lutibacter agarilyticus</name>
    <dbReference type="NCBI Taxonomy" id="1109740"/>
    <lineage>
        <taxon>Bacteria</taxon>
        <taxon>Pseudomonadati</taxon>
        <taxon>Bacteroidota</taxon>
        <taxon>Flavobacteriia</taxon>
        <taxon>Flavobacteriales</taxon>
        <taxon>Flavobacteriaceae</taxon>
        <taxon>Lutibacter</taxon>
    </lineage>
</organism>
<evidence type="ECO:0000256" key="2">
    <source>
        <dbReference type="ARBA" id="ARBA00004818"/>
    </source>
</evidence>
<accession>A0A238VUS1</accession>
<dbReference type="SUPFAM" id="SSF56784">
    <property type="entry name" value="HAD-like"/>
    <property type="match status" value="1"/>
</dbReference>
<dbReference type="RefSeq" id="WP_089380288.1">
    <property type="nucleotide sequence ID" value="NZ_FZNT01000002.1"/>
</dbReference>
<protein>
    <recommendedName>
        <fullName evidence="4">phosphoglycolate phosphatase</fullName>
        <ecNumber evidence="4">3.1.3.18</ecNumber>
    </recommendedName>
</protein>
<dbReference type="PRINTS" id="PR00413">
    <property type="entry name" value="HADHALOGNASE"/>
</dbReference>
<evidence type="ECO:0000256" key="3">
    <source>
        <dbReference type="ARBA" id="ARBA00006171"/>
    </source>
</evidence>
<dbReference type="InterPro" id="IPR006439">
    <property type="entry name" value="HAD-SF_hydro_IA"/>
</dbReference>
<dbReference type="PANTHER" id="PTHR43434">
    <property type="entry name" value="PHOSPHOGLYCOLATE PHOSPHATASE"/>
    <property type="match status" value="1"/>
</dbReference>
<dbReference type="GO" id="GO:0005829">
    <property type="term" value="C:cytosol"/>
    <property type="evidence" value="ECO:0007669"/>
    <property type="project" value="TreeGrafter"/>
</dbReference>
<evidence type="ECO:0000256" key="1">
    <source>
        <dbReference type="ARBA" id="ARBA00000830"/>
    </source>
</evidence>
<reference evidence="5 6" key="1">
    <citation type="submission" date="2017-06" db="EMBL/GenBank/DDBJ databases">
        <authorList>
            <person name="Kim H.J."/>
            <person name="Triplett B.A."/>
        </authorList>
    </citation>
    <scope>NUCLEOTIDE SEQUENCE [LARGE SCALE GENOMIC DNA]</scope>
    <source>
        <strain evidence="5 6">DSM 29150</strain>
    </source>
</reference>
<dbReference type="InterPro" id="IPR023214">
    <property type="entry name" value="HAD_sf"/>
</dbReference>
<dbReference type="GO" id="GO:0008967">
    <property type="term" value="F:phosphoglycolate phosphatase activity"/>
    <property type="evidence" value="ECO:0007669"/>
    <property type="project" value="UniProtKB-EC"/>
</dbReference>
<dbReference type="GO" id="GO:0006281">
    <property type="term" value="P:DNA repair"/>
    <property type="evidence" value="ECO:0007669"/>
    <property type="project" value="TreeGrafter"/>
</dbReference>
<dbReference type="EC" id="3.1.3.18" evidence="4"/>